<proteinExistence type="predicted"/>
<accession>A0A380WMC0</accession>
<gene>
    <name evidence="1" type="ORF">NCTC10684_03243</name>
</gene>
<dbReference type="AlphaFoldDB" id="A0A380WMC0"/>
<evidence type="ECO:0000313" key="1">
    <source>
        <dbReference type="EMBL" id="SUU90000.1"/>
    </source>
</evidence>
<evidence type="ECO:0000313" key="2">
    <source>
        <dbReference type="Proteomes" id="UP000254701"/>
    </source>
</evidence>
<sequence>MQRIIYPLGDGVAVVIPAERAALPIEEIARKDVPAGVPYRIVAATDIPEDRSQRELWTADFSQPDGYGIGAESWIAEMQAIVAVQAAQEGDQ</sequence>
<dbReference type="EMBL" id="UFSM01000001">
    <property type="protein sequence ID" value="SUU90000.1"/>
    <property type="molecule type" value="Genomic_DNA"/>
</dbReference>
<organism evidence="1 2">
    <name type="scientific">Aminobacter aminovorans</name>
    <name type="common">Chelatobacter heintzii</name>
    <dbReference type="NCBI Taxonomy" id="83263"/>
    <lineage>
        <taxon>Bacteria</taxon>
        <taxon>Pseudomonadati</taxon>
        <taxon>Pseudomonadota</taxon>
        <taxon>Alphaproteobacteria</taxon>
        <taxon>Hyphomicrobiales</taxon>
        <taxon>Phyllobacteriaceae</taxon>
        <taxon>Aminobacter</taxon>
    </lineage>
</organism>
<dbReference type="OrthoDB" id="8117060at2"/>
<dbReference type="Proteomes" id="UP000254701">
    <property type="component" value="Unassembled WGS sequence"/>
</dbReference>
<reference evidence="1 2" key="1">
    <citation type="submission" date="2018-06" db="EMBL/GenBank/DDBJ databases">
        <authorList>
            <consortium name="Pathogen Informatics"/>
            <person name="Doyle S."/>
        </authorList>
    </citation>
    <scope>NUCLEOTIDE SEQUENCE [LARGE SCALE GENOMIC DNA]</scope>
    <source>
        <strain evidence="1 2">NCTC10684</strain>
    </source>
</reference>
<name>A0A380WMC0_AMIAI</name>
<protein>
    <submittedName>
        <fullName evidence="1">Uncharacterized protein</fullName>
    </submittedName>
</protein>